<feature type="compositionally biased region" description="Polar residues" evidence="1">
    <location>
        <begin position="207"/>
        <end position="217"/>
    </location>
</feature>
<dbReference type="Proteomes" id="UP000191518">
    <property type="component" value="Unassembled WGS sequence"/>
</dbReference>
<accession>A0A1V6RIM2</accession>
<proteinExistence type="predicted"/>
<evidence type="ECO:0000313" key="2">
    <source>
        <dbReference type="EMBL" id="OQE01671.1"/>
    </source>
</evidence>
<dbReference type="AlphaFoldDB" id="A0A1V6RIM2"/>
<protein>
    <submittedName>
        <fullName evidence="2">Uncharacterized protein</fullName>
    </submittedName>
</protein>
<dbReference type="OrthoDB" id="5429780at2759"/>
<comment type="caution">
    <text evidence="2">The sequence shown here is derived from an EMBL/GenBank/DDBJ whole genome shotgun (WGS) entry which is preliminary data.</text>
</comment>
<evidence type="ECO:0000313" key="3">
    <source>
        <dbReference type="Proteomes" id="UP000191518"/>
    </source>
</evidence>
<sequence length="467" mass="52038">MSTSDDGMRTKILVPDDAVTLQNSGLASSPLSDGTRRIHKRRLNQSSDEEEQHLPLTPVLISSSSDSFVSIPDHLVSLAALEHLGYNSETATRIWEYWNNWPPGEPKRETDNTDNGVLFIDVAEGHLDNSPDTCAENDVEWLHCMNLYGINRELQEAIMDPKFKSIRLTESCKFLVRDTFQLRNRALQAVQEASRERDMASRREASQPGQSSSVRSGQWSISNSLRMVPWLSCETALSEAATTAALRALGHTTIYKGIDQASITGLFDDNGNANFGCLVSPPRCDFSGRQADLYFAADREVAEHYACYIKRRSTCSGVVIIHASIPNSVMESLSAPDIQFIYWPSAEWKSLIFHCRQGKKLPSELQKYKLAKLVIGTICGKPNAVIGRMRSPNEITEQMVHKTSDGGNAVQYVFKGEDGDILLEESSSVTVFPLTSRQFEAWLERVLVAFAEYQYLLPTATSLICIS</sequence>
<organism evidence="2 3">
    <name type="scientific">Penicillium vulpinum</name>
    <dbReference type="NCBI Taxonomy" id="29845"/>
    <lineage>
        <taxon>Eukaryota</taxon>
        <taxon>Fungi</taxon>
        <taxon>Dikarya</taxon>
        <taxon>Ascomycota</taxon>
        <taxon>Pezizomycotina</taxon>
        <taxon>Eurotiomycetes</taxon>
        <taxon>Eurotiomycetidae</taxon>
        <taxon>Eurotiales</taxon>
        <taxon>Aspergillaceae</taxon>
        <taxon>Penicillium</taxon>
    </lineage>
</organism>
<feature type="region of interest" description="Disordered" evidence="1">
    <location>
        <begin position="191"/>
        <end position="217"/>
    </location>
</feature>
<reference evidence="3" key="1">
    <citation type="journal article" date="2017" name="Nat. Microbiol.">
        <title>Global analysis of biosynthetic gene clusters reveals vast potential of secondary metabolite production in Penicillium species.</title>
        <authorList>
            <person name="Nielsen J.C."/>
            <person name="Grijseels S."/>
            <person name="Prigent S."/>
            <person name="Ji B."/>
            <person name="Dainat J."/>
            <person name="Nielsen K.F."/>
            <person name="Frisvad J.C."/>
            <person name="Workman M."/>
            <person name="Nielsen J."/>
        </authorList>
    </citation>
    <scope>NUCLEOTIDE SEQUENCE [LARGE SCALE GENOMIC DNA]</scope>
    <source>
        <strain evidence="3">IBT 29486</strain>
    </source>
</reference>
<feature type="compositionally biased region" description="Basic and acidic residues" evidence="1">
    <location>
        <begin position="193"/>
        <end position="205"/>
    </location>
</feature>
<dbReference type="EMBL" id="MDYP01000042">
    <property type="protein sequence ID" value="OQE01671.1"/>
    <property type="molecule type" value="Genomic_DNA"/>
</dbReference>
<name>A0A1V6RIM2_9EURO</name>
<evidence type="ECO:0000256" key="1">
    <source>
        <dbReference type="SAM" id="MobiDB-lite"/>
    </source>
</evidence>
<gene>
    <name evidence="2" type="ORF">PENVUL_c042G08690</name>
</gene>
<keyword evidence="3" id="KW-1185">Reference proteome</keyword>
<dbReference type="STRING" id="29845.A0A1V6RIM2"/>